<evidence type="ECO:0000256" key="1">
    <source>
        <dbReference type="ARBA" id="ARBA00001554"/>
    </source>
</evidence>
<organism evidence="5 6">
    <name type="scientific">Saccharopolyspora rectivirgula</name>
    <dbReference type="NCBI Taxonomy" id="28042"/>
    <lineage>
        <taxon>Bacteria</taxon>
        <taxon>Bacillati</taxon>
        <taxon>Actinomycetota</taxon>
        <taxon>Actinomycetes</taxon>
        <taxon>Pseudonocardiales</taxon>
        <taxon>Pseudonocardiaceae</taxon>
        <taxon>Saccharopolyspora</taxon>
    </lineage>
</organism>
<proteinExistence type="inferred from homology"/>
<evidence type="ECO:0000256" key="2">
    <source>
        <dbReference type="ARBA" id="ARBA00006472"/>
    </source>
</evidence>
<sequence>MAELLTDSQVAEALQQLPEWSQDGSKIKRTVEFPSFPTAIQAVDRIAEIAENKNHHPDMDIRWRKVTFYCTTHSEGGLTSKDTELAQEIDGVVAQLSG</sequence>
<gene>
    <name evidence="5" type="ORF">GU90_15935</name>
</gene>
<dbReference type="RefSeq" id="WP_029719467.1">
    <property type="nucleotide sequence ID" value="NZ_JAJUIW010000007.1"/>
</dbReference>
<reference evidence="5 6" key="1">
    <citation type="submission" date="2014-06" db="EMBL/GenBank/DDBJ databases">
        <title>Saccharopolyspora rectivirgula DSM-43113 Genome sequencing.</title>
        <authorList>
            <person name="Barrera C."/>
            <person name="Millon L."/>
            <person name="Rognon B."/>
            <person name="Zaugg C."/>
            <person name="Monod M."/>
        </authorList>
    </citation>
    <scope>NUCLEOTIDE SEQUENCE [LARGE SCALE GENOMIC DNA]</scope>
    <source>
        <strain evidence="5 6">DSM 43113</strain>
    </source>
</reference>
<dbReference type="STRING" id="28042.GU90_15935"/>
<dbReference type="GO" id="GO:0006729">
    <property type="term" value="P:tetrahydrobiopterin biosynthetic process"/>
    <property type="evidence" value="ECO:0007669"/>
    <property type="project" value="InterPro"/>
</dbReference>
<evidence type="ECO:0000313" key="6">
    <source>
        <dbReference type="Proteomes" id="UP000031419"/>
    </source>
</evidence>
<dbReference type="PANTHER" id="PTHR12599:SF0">
    <property type="entry name" value="PTERIN-4-ALPHA-CARBINOLAMINE DEHYDRATASE"/>
    <property type="match status" value="1"/>
</dbReference>
<dbReference type="Proteomes" id="UP000031419">
    <property type="component" value="Unassembled WGS sequence"/>
</dbReference>
<dbReference type="AlphaFoldDB" id="A0A073B6J1"/>
<dbReference type="Pfam" id="PF01329">
    <property type="entry name" value="Pterin_4a"/>
    <property type="match status" value="1"/>
</dbReference>
<dbReference type="SUPFAM" id="SSF55248">
    <property type="entry name" value="PCD-like"/>
    <property type="match status" value="1"/>
</dbReference>
<comment type="similarity">
    <text evidence="2 4">Belongs to the pterin-4-alpha-carbinolamine dehydratase family.</text>
</comment>
<dbReference type="EC" id="4.2.1.96" evidence="4"/>
<name>A0A073B6J1_9PSEU</name>
<comment type="caution">
    <text evidence="5">The sequence shown here is derived from an EMBL/GenBank/DDBJ whole genome shotgun (WGS) entry which is preliminary data.</text>
</comment>
<evidence type="ECO:0000313" key="5">
    <source>
        <dbReference type="EMBL" id="KEI43269.1"/>
    </source>
</evidence>
<comment type="catalytic activity">
    <reaction evidence="1 4">
        <text>(4aS,6R)-4a-hydroxy-L-erythro-5,6,7,8-tetrahydrobiopterin = (6R)-L-erythro-6,7-dihydrobiopterin + H2O</text>
        <dbReference type="Rhea" id="RHEA:11920"/>
        <dbReference type="ChEBI" id="CHEBI:15377"/>
        <dbReference type="ChEBI" id="CHEBI:15642"/>
        <dbReference type="ChEBI" id="CHEBI:43120"/>
        <dbReference type="EC" id="4.2.1.96"/>
    </reaction>
</comment>
<dbReference type="OrthoDB" id="15077at2"/>
<evidence type="ECO:0000256" key="4">
    <source>
        <dbReference type="HAMAP-Rule" id="MF_00434"/>
    </source>
</evidence>
<dbReference type="Gene3D" id="3.30.1360.20">
    <property type="entry name" value="Transcriptional coactivator/pterin dehydratase"/>
    <property type="match status" value="1"/>
</dbReference>
<dbReference type="NCBIfam" id="NF002017">
    <property type="entry name" value="PRK00823.1-2"/>
    <property type="match status" value="1"/>
</dbReference>
<dbReference type="CDD" id="cd00488">
    <property type="entry name" value="PCD_DCoH"/>
    <property type="match status" value="1"/>
</dbReference>
<dbReference type="EMBL" id="JNVU01000039">
    <property type="protein sequence ID" value="KEI43269.1"/>
    <property type="molecule type" value="Genomic_DNA"/>
</dbReference>
<dbReference type="GO" id="GO:0008124">
    <property type="term" value="F:4-alpha-hydroxytetrahydrobiopterin dehydratase activity"/>
    <property type="evidence" value="ECO:0007669"/>
    <property type="project" value="UniProtKB-UniRule"/>
</dbReference>
<dbReference type="InterPro" id="IPR001533">
    <property type="entry name" value="Pterin_deHydtase"/>
</dbReference>
<dbReference type="InterPro" id="IPR036428">
    <property type="entry name" value="PCD_sf"/>
</dbReference>
<accession>A0A073B6J1</accession>
<evidence type="ECO:0000256" key="3">
    <source>
        <dbReference type="ARBA" id="ARBA00023239"/>
    </source>
</evidence>
<dbReference type="HAMAP" id="MF_00434">
    <property type="entry name" value="Pterin_4_alpha"/>
    <property type="match status" value="1"/>
</dbReference>
<dbReference type="PANTHER" id="PTHR12599">
    <property type="entry name" value="PTERIN-4-ALPHA-CARBINOLAMINE DEHYDRATASE"/>
    <property type="match status" value="1"/>
</dbReference>
<keyword evidence="6" id="KW-1185">Reference proteome</keyword>
<dbReference type="eggNOG" id="COG2154">
    <property type="taxonomic scope" value="Bacteria"/>
</dbReference>
<keyword evidence="3 4" id="KW-0456">Lyase</keyword>
<protein>
    <recommendedName>
        <fullName evidence="4">Putative pterin-4-alpha-carbinolamine dehydratase</fullName>
        <shortName evidence="4">PHS</shortName>
        <ecNumber evidence="4">4.2.1.96</ecNumber>
    </recommendedName>
    <alternativeName>
        <fullName evidence="4">4-alpha-hydroxy-tetrahydropterin dehydratase</fullName>
    </alternativeName>
    <alternativeName>
        <fullName evidence="4">Pterin carbinolamine dehydratase</fullName>
        <shortName evidence="4">PCD</shortName>
    </alternativeName>
</protein>